<name>A0ABT2GHB8_9MICO</name>
<sequence>MSPVDQGSFAELLQRRARPEQPPFASLVDIMKSRGLVLGEQPLAPAEIERASDNAAEPGVDI</sequence>
<keyword evidence="2" id="KW-1185">Reference proteome</keyword>
<gene>
    <name evidence="1" type="ORF">NVV95_08930</name>
</gene>
<accession>A0ABT2GHB8</accession>
<proteinExistence type="predicted"/>
<organism evidence="1 2">
    <name type="scientific">Herbiconiux gentiana</name>
    <dbReference type="NCBI Taxonomy" id="2970912"/>
    <lineage>
        <taxon>Bacteria</taxon>
        <taxon>Bacillati</taxon>
        <taxon>Actinomycetota</taxon>
        <taxon>Actinomycetes</taxon>
        <taxon>Micrococcales</taxon>
        <taxon>Microbacteriaceae</taxon>
        <taxon>Herbiconiux</taxon>
    </lineage>
</organism>
<comment type="caution">
    <text evidence="1">The sequence shown here is derived from an EMBL/GenBank/DDBJ whole genome shotgun (WGS) entry which is preliminary data.</text>
</comment>
<dbReference type="Proteomes" id="UP001165580">
    <property type="component" value="Unassembled WGS sequence"/>
</dbReference>
<dbReference type="EMBL" id="JANTEZ010000003">
    <property type="protein sequence ID" value="MCS5714675.1"/>
    <property type="molecule type" value="Genomic_DNA"/>
</dbReference>
<evidence type="ECO:0000313" key="2">
    <source>
        <dbReference type="Proteomes" id="UP001165580"/>
    </source>
</evidence>
<protein>
    <submittedName>
        <fullName evidence="1">Uncharacterized protein</fullName>
    </submittedName>
</protein>
<dbReference type="RefSeq" id="WP_259486195.1">
    <property type="nucleotide sequence ID" value="NZ_JANTEZ010000003.1"/>
</dbReference>
<reference evidence="1" key="1">
    <citation type="submission" date="2022-08" db="EMBL/GenBank/DDBJ databases">
        <authorList>
            <person name="Deng Y."/>
            <person name="Han X.-F."/>
            <person name="Zhang Y.-Q."/>
        </authorList>
    </citation>
    <scope>NUCLEOTIDE SEQUENCE</scope>
    <source>
        <strain evidence="1">CPCC 205716</strain>
    </source>
</reference>
<evidence type="ECO:0000313" key="1">
    <source>
        <dbReference type="EMBL" id="MCS5714675.1"/>
    </source>
</evidence>